<name>A0A9K3D7M7_9EUKA</name>
<feature type="region of interest" description="Disordered" evidence="1">
    <location>
        <begin position="72"/>
        <end position="159"/>
    </location>
</feature>
<proteinExistence type="predicted"/>
<dbReference type="AlphaFoldDB" id="A0A9K3D7M7"/>
<sequence>NSASVTAVRKRSIGLLEETRSALTDSHAGIAEAKAFLEKQTSEHLASLALPPSAQGMMREASLASLSMASGLPLPPSSAHGIPQSPKHNASPRARRVTSMRAFPTFGASHNDKEKEQHSLSMSQLETADKDKDRERVATAHTQTGSVSAFISSVKREPK</sequence>
<reference evidence="2 3" key="1">
    <citation type="journal article" date="2018" name="PLoS ONE">
        <title>The draft genome of Kipferlia bialata reveals reductive genome evolution in fornicate parasites.</title>
        <authorList>
            <person name="Tanifuji G."/>
            <person name="Takabayashi S."/>
            <person name="Kume K."/>
            <person name="Takagi M."/>
            <person name="Nakayama T."/>
            <person name="Kamikawa R."/>
            <person name="Inagaki Y."/>
            <person name="Hashimoto T."/>
        </authorList>
    </citation>
    <scope>NUCLEOTIDE SEQUENCE [LARGE SCALE GENOMIC DNA]</scope>
    <source>
        <strain evidence="2">NY0173</strain>
    </source>
</reference>
<dbReference type="EMBL" id="BDIP01006161">
    <property type="protein sequence ID" value="GIQ90421.1"/>
    <property type="molecule type" value="Genomic_DNA"/>
</dbReference>
<gene>
    <name evidence="2" type="ORF">KIPB_013213</name>
</gene>
<evidence type="ECO:0000256" key="1">
    <source>
        <dbReference type="SAM" id="MobiDB-lite"/>
    </source>
</evidence>
<feature type="non-terminal residue" evidence="2">
    <location>
        <position position="159"/>
    </location>
</feature>
<feature type="compositionally biased region" description="Basic and acidic residues" evidence="1">
    <location>
        <begin position="127"/>
        <end position="138"/>
    </location>
</feature>
<evidence type="ECO:0000313" key="2">
    <source>
        <dbReference type="EMBL" id="GIQ90421.1"/>
    </source>
</evidence>
<comment type="caution">
    <text evidence="2">The sequence shown here is derived from an EMBL/GenBank/DDBJ whole genome shotgun (WGS) entry which is preliminary data.</text>
</comment>
<evidence type="ECO:0000313" key="3">
    <source>
        <dbReference type="Proteomes" id="UP000265618"/>
    </source>
</evidence>
<feature type="compositionally biased region" description="Polar residues" evidence="1">
    <location>
        <begin position="140"/>
        <end position="151"/>
    </location>
</feature>
<dbReference type="Proteomes" id="UP000265618">
    <property type="component" value="Unassembled WGS sequence"/>
</dbReference>
<organism evidence="2 3">
    <name type="scientific">Kipferlia bialata</name>
    <dbReference type="NCBI Taxonomy" id="797122"/>
    <lineage>
        <taxon>Eukaryota</taxon>
        <taxon>Metamonada</taxon>
        <taxon>Carpediemonas-like organisms</taxon>
        <taxon>Kipferlia</taxon>
    </lineage>
</organism>
<keyword evidence="3" id="KW-1185">Reference proteome</keyword>
<accession>A0A9K3D7M7</accession>
<protein>
    <submittedName>
        <fullName evidence="2">Uncharacterized protein</fullName>
    </submittedName>
</protein>
<feature type="non-terminal residue" evidence="2">
    <location>
        <position position="1"/>
    </location>
</feature>